<proteinExistence type="predicted"/>
<accession>A0ABS2ZUI9</accession>
<feature type="transmembrane region" description="Helical" evidence="1">
    <location>
        <begin position="149"/>
        <end position="170"/>
    </location>
</feature>
<keyword evidence="1" id="KW-0812">Transmembrane</keyword>
<comment type="caution">
    <text evidence="2">The sequence shown here is derived from an EMBL/GenBank/DDBJ whole genome shotgun (WGS) entry which is preliminary data.</text>
</comment>
<keyword evidence="3" id="KW-1185">Reference proteome</keyword>
<feature type="transmembrane region" description="Helical" evidence="1">
    <location>
        <begin position="59"/>
        <end position="84"/>
    </location>
</feature>
<feature type="transmembrane region" description="Helical" evidence="1">
    <location>
        <begin position="25"/>
        <end position="53"/>
    </location>
</feature>
<dbReference type="RefSeq" id="WP_205726476.1">
    <property type="nucleotide sequence ID" value="NZ_JAFHKR010000039.1"/>
</dbReference>
<name>A0ABS2ZUI9_9BACL</name>
<evidence type="ECO:0000313" key="3">
    <source>
        <dbReference type="Proteomes" id="UP001296923"/>
    </source>
</evidence>
<sequence length="185" mass="20941">MSANWFSEDIRSMQLQFQKQPKVKWLVLGSYLSCIAALLQATGGLLPVVGFFISPFATLPIFIGTMFFLQIGVISYFLSISLLFILFPSELIVFPFTTGILGLGIGVGFYFFKEKWNIISLGAILLALGIICLLYILQFPVLGPIVSHSFSFLTVGCIFLFSFFYSWLWVEMAPFFFKKFKPFLD</sequence>
<dbReference type="Proteomes" id="UP001296923">
    <property type="component" value="Unassembled WGS sequence"/>
</dbReference>
<protein>
    <submittedName>
        <fullName evidence="2">Uncharacterized protein</fullName>
    </submittedName>
</protein>
<gene>
    <name evidence="2" type="ORF">JYA63_15460</name>
</gene>
<reference evidence="2 3" key="1">
    <citation type="submission" date="2021-01" db="EMBL/GenBank/DDBJ databases">
        <title>Genome Sequencing of Type Strains.</title>
        <authorList>
            <person name="Lemaire J.F."/>
            <person name="Inderbitzin P."/>
            <person name="Collins S.B."/>
            <person name="Wespe N."/>
            <person name="Knight-Connoni V."/>
        </authorList>
    </citation>
    <scope>NUCLEOTIDE SEQUENCE [LARGE SCALE GENOMIC DNA]</scope>
    <source>
        <strain evidence="2 3">DSM 23009</strain>
    </source>
</reference>
<dbReference type="EMBL" id="JAFHKR010000039">
    <property type="protein sequence ID" value="MBN3555674.1"/>
    <property type="molecule type" value="Genomic_DNA"/>
</dbReference>
<feature type="transmembrane region" description="Helical" evidence="1">
    <location>
        <begin position="118"/>
        <end position="137"/>
    </location>
</feature>
<keyword evidence="1" id="KW-1133">Transmembrane helix</keyword>
<keyword evidence="1" id="KW-0472">Membrane</keyword>
<evidence type="ECO:0000256" key="1">
    <source>
        <dbReference type="SAM" id="Phobius"/>
    </source>
</evidence>
<organism evidence="2 3">
    <name type="scientific">Fictibacillus nanhaiensis</name>
    <dbReference type="NCBI Taxonomy" id="742169"/>
    <lineage>
        <taxon>Bacteria</taxon>
        <taxon>Bacillati</taxon>
        <taxon>Bacillota</taxon>
        <taxon>Bacilli</taxon>
        <taxon>Bacillales</taxon>
        <taxon>Fictibacillaceae</taxon>
        <taxon>Fictibacillus</taxon>
    </lineage>
</organism>
<evidence type="ECO:0000313" key="2">
    <source>
        <dbReference type="EMBL" id="MBN3555674.1"/>
    </source>
</evidence>
<feature type="transmembrane region" description="Helical" evidence="1">
    <location>
        <begin position="91"/>
        <end position="112"/>
    </location>
</feature>